<protein>
    <submittedName>
        <fullName evidence="2">Uncharacterized protein</fullName>
    </submittedName>
</protein>
<sequence length="73" mass="8207">MRKKYIVYDGDGETRESGKPWARFDKSREGLQSAIEHAQLVNSAVLCEDENGASEIVWTPEEQPNSNDDVPVL</sequence>
<proteinExistence type="predicted"/>
<feature type="region of interest" description="Disordered" evidence="1">
    <location>
        <begin position="1"/>
        <end position="20"/>
    </location>
</feature>
<dbReference type="AlphaFoldDB" id="A0A383DZ12"/>
<evidence type="ECO:0000313" key="2">
    <source>
        <dbReference type="EMBL" id="SVE49098.1"/>
    </source>
</evidence>
<organism evidence="2">
    <name type="scientific">marine metagenome</name>
    <dbReference type="NCBI Taxonomy" id="408172"/>
    <lineage>
        <taxon>unclassified sequences</taxon>
        <taxon>metagenomes</taxon>
        <taxon>ecological metagenomes</taxon>
    </lineage>
</organism>
<name>A0A383DZ12_9ZZZZ</name>
<gene>
    <name evidence="2" type="ORF">METZ01_LOCUS501952</name>
</gene>
<evidence type="ECO:0000256" key="1">
    <source>
        <dbReference type="SAM" id="MobiDB-lite"/>
    </source>
</evidence>
<reference evidence="2" key="1">
    <citation type="submission" date="2018-05" db="EMBL/GenBank/DDBJ databases">
        <authorList>
            <person name="Lanie J.A."/>
            <person name="Ng W.-L."/>
            <person name="Kazmierczak K.M."/>
            <person name="Andrzejewski T.M."/>
            <person name="Davidsen T.M."/>
            <person name="Wayne K.J."/>
            <person name="Tettelin H."/>
            <person name="Glass J.I."/>
            <person name="Rusch D."/>
            <person name="Podicherti R."/>
            <person name="Tsui H.-C.T."/>
            <person name="Winkler M.E."/>
        </authorList>
    </citation>
    <scope>NUCLEOTIDE SEQUENCE</scope>
</reference>
<dbReference type="EMBL" id="UINC01220959">
    <property type="protein sequence ID" value="SVE49098.1"/>
    <property type="molecule type" value="Genomic_DNA"/>
</dbReference>
<accession>A0A383DZ12</accession>